<dbReference type="InterPro" id="IPR005119">
    <property type="entry name" value="LysR_subst-bd"/>
</dbReference>
<dbReference type="GO" id="GO:0032993">
    <property type="term" value="C:protein-DNA complex"/>
    <property type="evidence" value="ECO:0007669"/>
    <property type="project" value="TreeGrafter"/>
</dbReference>
<keyword evidence="2" id="KW-0805">Transcription regulation</keyword>
<protein>
    <submittedName>
        <fullName evidence="6">DNA-binding transcriptional regulator, LysR family</fullName>
    </submittedName>
</protein>
<dbReference type="PRINTS" id="PR00039">
    <property type="entry name" value="HTHLYSR"/>
</dbReference>
<dbReference type="GO" id="GO:0003700">
    <property type="term" value="F:DNA-binding transcription factor activity"/>
    <property type="evidence" value="ECO:0007669"/>
    <property type="project" value="InterPro"/>
</dbReference>
<keyword evidence="4" id="KW-0804">Transcription</keyword>
<dbReference type="CDD" id="cd08414">
    <property type="entry name" value="PBP2_LTTR_aromatics_like"/>
    <property type="match status" value="1"/>
</dbReference>
<dbReference type="Pfam" id="PF03466">
    <property type="entry name" value="LysR_substrate"/>
    <property type="match status" value="1"/>
</dbReference>
<dbReference type="Pfam" id="PF00126">
    <property type="entry name" value="HTH_1"/>
    <property type="match status" value="1"/>
</dbReference>
<gene>
    <name evidence="6" type="ORF">SAMN05421852_11752</name>
</gene>
<evidence type="ECO:0000313" key="6">
    <source>
        <dbReference type="EMBL" id="SFJ69651.1"/>
    </source>
</evidence>
<dbReference type="PANTHER" id="PTHR30346">
    <property type="entry name" value="TRANSCRIPTIONAL DUAL REGULATOR HCAR-RELATED"/>
    <property type="match status" value="1"/>
</dbReference>
<comment type="similarity">
    <text evidence="1">Belongs to the LysR transcriptional regulatory family.</text>
</comment>
<evidence type="ECO:0000313" key="7">
    <source>
        <dbReference type="Proteomes" id="UP000199545"/>
    </source>
</evidence>
<dbReference type="RefSeq" id="WP_093231137.1">
    <property type="nucleotide sequence ID" value="NZ_FORR01000017.1"/>
</dbReference>
<dbReference type="OrthoDB" id="9803735at2"/>
<proteinExistence type="inferred from homology"/>
<sequence>MELRHLRYFIAVAEELHYGRAAKRLHIAQPPLSQQIQQLEEELGVQLLKRNNRQVELTYTGKVFYEHAKSILEQVDEAVRATHRAHRCEIGWIEIGYCELAINMFLPTLLKRFKTSYPNIDLVLHEMSPDQQITSLHKKRIDIAFISQPITDPHLECKKIANEKLVVALSEHHPLSSKKRINLNLLVNEPIILLEQSKNPYFHDQIIHAFHAAGVYPKISQYTSSFQAVLHLVSANLGISLIPASLQSNQRGIIFLNICEPVPFIDFYVTWRKHDDSQLIQQFIEMIEEDCI</sequence>
<dbReference type="InterPro" id="IPR036390">
    <property type="entry name" value="WH_DNA-bd_sf"/>
</dbReference>
<dbReference type="Gene3D" id="1.10.10.10">
    <property type="entry name" value="Winged helix-like DNA-binding domain superfamily/Winged helix DNA-binding domain"/>
    <property type="match status" value="1"/>
</dbReference>
<dbReference type="PROSITE" id="PS50931">
    <property type="entry name" value="HTH_LYSR"/>
    <property type="match status" value="1"/>
</dbReference>
<reference evidence="6 7" key="1">
    <citation type="submission" date="2016-10" db="EMBL/GenBank/DDBJ databases">
        <authorList>
            <person name="de Groot N.N."/>
        </authorList>
    </citation>
    <scope>NUCLEOTIDE SEQUENCE [LARGE SCALE GENOMIC DNA]</scope>
    <source>
        <strain evidence="6 7">DSM 44778</strain>
    </source>
</reference>
<accession>A0A1I3TJ56</accession>
<feature type="domain" description="HTH lysR-type" evidence="5">
    <location>
        <begin position="1"/>
        <end position="58"/>
    </location>
</feature>
<dbReference type="FunFam" id="1.10.10.10:FF:000001">
    <property type="entry name" value="LysR family transcriptional regulator"/>
    <property type="match status" value="1"/>
</dbReference>
<dbReference type="AlphaFoldDB" id="A0A1I3TJ56"/>
<keyword evidence="3 6" id="KW-0238">DNA-binding</keyword>
<evidence type="ECO:0000256" key="4">
    <source>
        <dbReference type="ARBA" id="ARBA00023163"/>
    </source>
</evidence>
<evidence type="ECO:0000259" key="5">
    <source>
        <dbReference type="PROSITE" id="PS50931"/>
    </source>
</evidence>
<organism evidence="6 7">
    <name type="scientific">Thermoflavimicrobium dichotomicum</name>
    <dbReference type="NCBI Taxonomy" id="46223"/>
    <lineage>
        <taxon>Bacteria</taxon>
        <taxon>Bacillati</taxon>
        <taxon>Bacillota</taxon>
        <taxon>Bacilli</taxon>
        <taxon>Bacillales</taxon>
        <taxon>Thermoactinomycetaceae</taxon>
        <taxon>Thermoflavimicrobium</taxon>
    </lineage>
</organism>
<evidence type="ECO:0000256" key="1">
    <source>
        <dbReference type="ARBA" id="ARBA00009437"/>
    </source>
</evidence>
<dbReference type="Gene3D" id="3.40.190.10">
    <property type="entry name" value="Periplasmic binding protein-like II"/>
    <property type="match status" value="2"/>
</dbReference>
<dbReference type="EMBL" id="FORR01000017">
    <property type="protein sequence ID" value="SFJ69651.1"/>
    <property type="molecule type" value="Genomic_DNA"/>
</dbReference>
<evidence type="ECO:0000256" key="2">
    <source>
        <dbReference type="ARBA" id="ARBA00023015"/>
    </source>
</evidence>
<keyword evidence="7" id="KW-1185">Reference proteome</keyword>
<name>A0A1I3TJ56_9BACL</name>
<evidence type="ECO:0000256" key="3">
    <source>
        <dbReference type="ARBA" id="ARBA00023125"/>
    </source>
</evidence>
<dbReference type="Proteomes" id="UP000199545">
    <property type="component" value="Unassembled WGS sequence"/>
</dbReference>
<dbReference type="STRING" id="46223.SAMN05421852_11752"/>
<dbReference type="InterPro" id="IPR000847">
    <property type="entry name" value="LysR_HTH_N"/>
</dbReference>
<dbReference type="GO" id="GO:0003677">
    <property type="term" value="F:DNA binding"/>
    <property type="evidence" value="ECO:0007669"/>
    <property type="project" value="UniProtKB-KW"/>
</dbReference>
<dbReference type="SUPFAM" id="SSF53850">
    <property type="entry name" value="Periplasmic binding protein-like II"/>
    <property type="match status" value="1"/>
</dbReference>
<dbReference type="SUPFAM" id="SSF46785">
    <property type="entry name" value="Winged helix' DNA-binding domain"/>
    <property type="match status" value="1"/>
</dbReference>
<dbReference type="InterPro" id="IPR036388">
    <property type="entry name" value="WH-like_DNA-bd_sf"/>
</dbReference>
<dbReference type="PANTHER" id="PTHR30346:SF0">
    <property type="entry name" value="HCA OPERON TRANSCRIPTIONAL ACTIVATOR HCAR"/>
    <property type="match status" value="1"/>
</dbReference>